<dbReference type="GO" id="GO:0000160">
    <property type="term" value="P:phosphorelay signal transduction system"/>
    <property type="evidence" value="ECO:0007669"/>
    <property type="project" value="UniProtKB-KW"/>
</dbReference>
<dbReference type="GO" id="GO:0003677">
    <property type="term" value="F:DNA binding"/>
    <property type="evidence" value="ECO:0007669"/>
    <property type="project" value="UniProtKB-KW"/>
</dbReference>
<keyword evidence="5" id="KW-0804">Transcription</keyword>
<organism evidence="7">
    <name type="scientific">hydrothermal vent metagenome</name>
    <dbReference type="NCBI Taxonomy" id="652676"/>
    <lineage>
        <taxon>unclassified sequences</taxon>
        <taxon>metagenomes</taxon>
        <taxon>ecological metagenomes</taxon>
    </lineage>
</organism>
<dbReference type="InterPro" id="IPR001789">
    <property type="entry name" value="Sig_transdc_resp-reg_receiver"/>
</dbReference>
<dbReference type="SMART" id="SM00448">
    <property type="entry name" value="REC"/>
    <property type="match status" value="1"/>
</dbReference>
<name>A0A3B0QNP0_9ZZZZ</name>
<evidence type="ECO:0000259" key="6">
    <source>
        <dbReference type="PROSITE" id="PS50110"/>
    </source>
</evidence>
<keyword evidence="1" id="KW-0597">Phosphoprotein</keyword>
<proteinExistence type="predicted"/>
<dbReference type="InterPro" id="IPR050595">
    <property type="entry name" value="Bact_response_regulator"/>
</dbReference>
<dbReference type="PANTHER" id="PTHR44591">
    <property type="entry name" value="STRESS RESPONSE REGULATOR PROTEIN 1"/>
    <property type="match status" value="1"/>
</dbReference>
<evidence type="ECO:0000313" key="7">
    <source>
        <dbReference type="EMBL" id="VAV82221.1"/>
    </source>
</evidence>
<reference evidence="7" key="1">
    <citation type="submission" date="2018-06" db="EMBL/GenBank/DDBJ databases">
        <authorList>
            <person name="Zhirakovskaya E."/>
        </authorList>
    </citation>
    <scope>NUCLEOTIDE SEQUENCE</scope>
</reference>
<keyword evidence="2" id="KW-0902">Two-component regulatory system</keyword>
<dbReference type="EMBL" id="UOEA01000004">
    <property type="protein sequence ID" value="VAV82221.1"/>
    <property type="molecule type" value="Genomic_DNA"/>
</dbReference>
<dbReference type="InterPro" id="IPR011006">
    <property type="entry name" value="CheY-like_superfamily"/>
</dbReference>
<evidence type="ECO:0000256" key="5">
    <source>
        <dbReference type="ARBA" id="ARBA00023163"/>
    </source>
</evidence>
<sequence length="120" mass="13944">MSDRILIVDDEEGIRLLYKEELEEEGYEVELASSGEEALKKLDSNHLDMVLLDIKMPGMDGVEVLRKLKEKYKELPVILCTAYPHYKQEFGTWASDAYVVKSSDLRELKEKIKDVLRKDH</sequence>
<protein>
    <recommendedName>
        <fullName evidence="6">Response regulatory domain-containing protein</fullName>
    </recommendedName>
</protein>
<keyword evidence="4" id="KW-0238">DNA-binding</keyword>
<evidence type="ECO:0000256" key="4">
    <source>
        <dbReference type="ARBA" id="ARBA00023125"/>
    </source>
</evidence>
<dbReference type="PROSITE" id="PS50110">
    <property type="entry name" value="RESPONSE_REGULATORY"/>
    <property type="match status" value="1"/>
</dbReference>
<evidence type="ECO:0000256" key="2">
    <source>
        <dbReference type="ARBA" id="ARBA00023012"/>
    </source>
</evidence>
<dbReference type="AlphaFoldDB" id="A0A3B0QNP0"/>
<dbReference type="Pfam" id="PF00072">
    <property type="entry name" value="Response_reg"/>
    <property type="match status" value="1"/>
</dbReference>
<evidence type="ECO:0000256" key="1">
    <source>
        <dbReference type="ARBA" id="ARBA00022553"/>
    </source>
</evidence>
<accession>A0A3B0QNP0</accession>
<gene>
    <name evidence="7" type="ORF">MNBD_DELTA01-822</name>
</gene>
<keyword evidence="3" id="KW-0805">Transcription regulation</keyword>
<evidence type="ECO:0000256" key="3">
    <source>
        <dbReference type="ARBA" id="ARBA00023015"/>
    </source>
</evidence>
<dbReference type="FunFam" id="3.40.50.2300:FF:000001">
    <property type="entry name" value="DNA-binding response regulator PhoB"/>
    <property type="match status" value="1"/>
</dbReference>
<dbReference type="PANTHER" id="PTHR44591:SF18">
    <property type="entry name" value="REGULATORY PROTEIN"/>
    <property type="match status" value="1"/>
</dbReference>
<dbReference type="SUPFAM" id="SSF52172">
    <property type="entry name" value="CheY-like"/>
    <property type="match status" value="1"/>
</dbReference>
<dbReference type="Gene3D" id="3.40.50.2300">
    <property type="match status" value="1"/>
</dbReference>
<feature type="domain" description="Response regulatory" evidence="6">
    <location>
        <begin position="4"/>
        <end position="116"/>
    </location>
</feature>